<evidence type="ECO:0000313" key="8">
    <source>
        <dbReference type="EMBL" id="KYG75321.1"/>
    </source>
</evidence>
<name>A0A150X9C4_9BACT</name>
<dbReference type="GO" id="GO:0004150">
    <property type="term" value="F:dihydroneopterin aldolase activity"/>
    <property type="evidence" value="ECO:0007669"/>
    <property type="project" value="UniProtKB-UniRule"/>
</dbReference>
<dbReference type="GO" id="GO:0046654">
    <property type="term" value="P:tetrahydrofolate biosynthetic process"/>
    <property type="evidence" value="ECO:0007669"/>
    <property type="project" value="UniProtKB-UniRule"/>
</dbReference>
<dbReference type="UniPathway" id="UPA00077">
    <property type="reaction ID" value="UER00154"/>
</dbReference>
<dbReference type="GO" id="GO:0005737">
    <property type="term" value="C:cytoplasm"/>
    <property type="evidence" value="ECO:0007669"/>
    <property type="project" value="TreeGrafter"/>
</dbReference>
<dbReference type="InterPro" id="IPR006156">
    <property type="entry name" value="Dihydroneopterin_aldolase"/>
</dbReference>
<keyword evidence="4 6" id="KW-0289">Folate biosynthesis</keyword>
<dbReference type="SMART" id="SM00905">
    <property type="entry name" value="FolB"/>
    <property type="match status" value="1"/>
</dbReference>
<dbReference type="InterPro" id="IPR043133">
    <property type="entry name" value="GTP-CH-I_C/QueF"/>
</dbReference>
<dbReference type="SUPFAM" id="SSF55620">
    <property type="entry name" value="Tetrahydrobiopterin biosynthesis enzymes-like"/>
    <property type="match status" value="1"/>
</dbReference>
<dbReference type="AlphaFoldDB" id="A0A150X9C4"/>
<dbReference type="OrthoDB" id="9803748at2"/>
<evidence type="ECO:0000256" key="6">
    <source>
        <dbReference type="RuleBase" id="RU362079"/>
    </source>
</evidence>
<evidence type="ECO:0000256" key="5">
    <source>
        <dbReference type="ARBA" id="ARBA00023239"/>
    </source>
</evidence>
<organism evidence="8 9">
    <name type="scientific">Roseivirga spongicola</name>
    <dbReference type="NCBI Taxonomy" id="333140"/>
    <lineage>
        <taxon>Bacteria</taxon>
        <taxon>Pseudomonadati</taxon>
        <taxon>Bacteroidota</taxon>
        <taxon>Cytophagia</taxon>
        <taxon>Cytophagales</taxon>
        <taxon>Roseivirgaceae</taxon>
        <taxon>Roseivirga</taxon>
    </lineage>
</organism>
<comment type="caution">
    <text evidence="8">The sequence shown here is derived from an EMBL/GenBank/DDBJ whole genome shotgun (WGS) entry which is preliminary data.</text>
</comment>
<dbReference type="Proteomes" id="UP000075606">
    <property type="component" value="Unassembled WGS sequence"/>
</dbReference>
<evidence type="ECO:0000259" key="7">
    <source>
        <dbReference type="SMART" id="SM00905"/>
    </source>
</evidence>
<comment type="catalytic activity">
    <reaction evidence="1 6">
        <text>7,8-dihydroneopterin = 6-hydroxymethyl-7,8-dihydropterin + glycolaldehyde</text>
        <dbReference type="Rhea" id="RHEA:10540"/>
        <dbReference type="ChEBI" id="CHEBI:17001"/>
        <dbReference type="ChEBI" id="CHEBI:17071"/>
        <dbReference type="ChEBI" id="CHEBI:44841"/>
        <dbReference type="EC" id="4.1.2.25"/>
    </reaction>
</comment>
<dbReference type="GO" id="GO:0046656">
    <property type="term" value="P:folic acid biosynthetic process"/>
    <property type="evidence" value="ECO:0007669"/>
    <property type="project" value="UniProtKB-UniRule"/>
</dbReference>
<dbReference type="Pfam" id="PF02152">
    <property type="entry name" value="FolB"/>
    <property type="match status" value="1"/>
</dbReference>
<comment type="similarity">
    <text evidence="3 6">Belongs to the DHNA family.</text>
</comment>
<keyword evidence="9" id="KW-1185">Reference proteome</keyword>
<dbReference type="RefSeq" id="WP_068221339.1">
    <property type="nucleotide sequence ID" value="NZ_CP139724.1"/>
</dbReference>
<dbReference type="PANTHER" id="PTHR42844">
    <property type="entry name" value="DIHYDRONEOPTERIN ALDOLASE 1-RELATED"/>
    <property type="match status" value="1"/>
</dbReference>
<dbReference type="EMBL" id="LRPC01000023">
    <property type="protein sequence ID" value="KYG75321.1"/>
    <property type="molecule type" value="Genomic_DNA"/>
</dbReference>
<evidence type="ECO:0000256" key="1">
    <source>
        <dbReference type="ARBA" id="ARBA00001353"/>
    </source>
</evidence>
<accession>A0A150X9C4</accession>
<dbReference type="NCBIfam" id="TIGR00526">
    <property type="entry name" value="folB_dom"/>
    <property type="match status" value="1"/>
</dbReference>
<reference evidence="8 9" key="1">
    <citation type="submission" date="2016-01" db="EMBL/GenBank/DDBJ databases">
        <title>Genome sequencing of Roseivirga spongicola UST030701-084.</title>
        <authorList>
            <person name="Selvaratnam C."/>
            <person name="Thevarajoo S."/>
            <person name="Goh K.M."/>
            <person name="Ee R."/>
            <person name="Chan K.-G."/>
            <person name="Chong C.S."/>
        </authorList>
    </citation>
    <scope>NUCLEOTIDE SEQUENCE [LARGE SCALE GENOMIC DNA]</scope>
    <source>
        <strain evidence="8 9">UST030701-084</strain>
    </source>
</reference>
<dbReference type="Gene3D" id="3.30.1130.10">
    <property type="match status" value="1"/>
</dbReference>
<dbReference type="EC" id="4.1.2.25" evidence="6"/>
<dbReference type="PANTHER" id="PTHR42844:SF1">
    <property type="entry name" value="DIHYDRONEOPTERIN ALDOLASE 1-RELATED"/>
    <property type="match status" value="1"/>
</dbReference>
<comment type="pathway">
    <text evidence="2 6">Cofactor biosynthesis; tetrahydrofolate biosynthesis; 2-amino-4-hydroxy-6-hydroxymethyl-7,8-dihydropteridine diphosphate from 7,8-dihydroneopterin triphosphate: step 3/4.</text>
</comment>
<comment type="function">
    <text evidence="6">Catalyzes the conversion of 7,8-dihydroneopterin to 6-hydroxymethyl-7,8-dihydropterin.</text>
</comment>
<evidence type="ECO:0000256" key="4">
    <source>
        <dbReference type="ARBA" id="ARBA00022909"/>
    </source>
</evidence>
<dbReference type="InterPro" id="IPR006157">
    <property type="entry name" value="FolB_dom"/>
</dbReference>
<evidence type="ECO:0000256" key="3">
    <source>
        <dbReference type="ARBA" id="ARBA00005708"/>
    </source>
</evidence>
<evidence type="ECO:0000256" key="2">
    <source>
        <dbReference type="ARBA" id="ARBA00005013"/>
    </source>
</evidence>
<keyword evidence="5 6" id="KW-0456">Lyase</keyword>
<protein>
    <recommendedName>
        <fullName evidence="6">7,8-dihydroneopterin aldolase</fullName>
        <ecNumber evidence="6">4.1.2.25</ecNumber>
    </recommendedName>
</protein>
<evidence type="ECO:0000313" key="9">
    <source>
        <dbReference type="Proteomes" id="UP000075606"/>
    </source>
</evidence>
<proteinExistence type="inferred from homology"/>
<feature type="domain" description="Dihydroneopterin aldolase/epimerase" evidence="7">
    <location>
        <begin position="6"/>
        <end position="118"/>
    </location>
</feature>
<dbReference type="NCBIfam" id="TIGR00525">
    <property type="entry name" value="folB"/>
    <property type="match status" value="1"/>
</dbReference>
<dbReference type="STRING" id="333140.AWW68_11010"/>
<sequence>MNKDIVALEGMEFYAFHGFYEEEREKGNHFVVDVALTTSFEKAAETDELSGTVNYEELHALVKAEMEISTKLLERVAGRIIEKCFEQFPTVTEVKVAVAKKNPPIDAPIAQSKITMIRVRK</sequence>
<gene>
    <name evidence="8" type="ORF">AWW68_11010</name>
</gene>